<evidence type="ECO:0000313" key="3">
    <source>
        <dbReference type="WBParaSite" id="PgR009X_g127_t01"/>
    </source>
</evidence>
<accession>A0A915AJF9</accession>
<feature type="region of interest" description="Disordered" evidence="1">
    <location>
        <begin position="53"/>
        <end position="98"/>
    </location>
</feature>
<name>A0A915AJF9_PARUN</name>
<sequence>MTPRSLSEAEQRQLVRQQTVFHLQPQNQISKECLNLWANRKMLELSVHLANQTSTDLSTDQSASTSFESNTEPTGPKRRYSSFLELPHSADIRRQKYR</sequence>
<proteinExistence type="predicted"/>
<dbReference type="WBParaSite" id="PgR009X_g127_t01">
    <property type="protein sequence ID" value="PgR009X_g127_t01"/>
    <property type="gene ID" value="PgR009X_g127"/>
</dbReference>
<keyword evidence="2" id="KW-1185">Reference proteome</keyword>
<dbReference type="AlphaFoldDB" id="A0A915AJF9"/>
<feature type="compositionally biased region" description="Basic and acidic residues" evidence="1">
    <location>
        <begin position="88"/>
        <end position="98"/>
    </location>
</feature>
<evidence type="ECO:0000256" key="1">
    <source>
        <dbReference type="SAM" id="MobiDB-lite"/>
    </source>
</evidence>
<protein>
    <submittedName>
        <fullName evidence="3">Uncharacterized protein</fullName>
    </submittedName>
</protein>
<organism evidence="2 3">
    <name type="scientific">Parascaris univalens</name>
    <name type="common">Nematode worm</name>
    <dbReference type="NCBI Taxonomy" id="6257"/>
    <lineage>
        <taxon>Eukaryota</taxon>
        <taxon>Metazoa</taxon>
        <taxon>Ecdysozoa</taxon>
        <taxon>Nematoda</taxon>
        <taxon>Chromadorea</taxon>
        <taxon>Rhabditida</taxon>
        <taxon>Spirurina</taxon>
        <taxon>Ascaridomorpha</taxon>
        <taxon>Ascaridoidea</taxon>
        <taxon>Ascarididae</taxon>
        <taxon>Parascaris</taxon>
    </lineage>
</organism>
<reference evidence="3" key="1">
    <citation type="submission" date="2022-11" db="UniProtKB">
        <authorList>
            <consortium name="WormBaseParasite"/>
        </authorList>
    </citation>
    <scope>IDENTIFICATION</scope>
</reference>
<evidence type="ECO:0000313" key="2">
    <source>
        <dbReference type="Proteomes" id="UP000887569"/>
    </source>
</evidence>
<feature type="compositionally biased region" description="Polar residues" evidence="1">
    <location>
        <begin position="53"/>
        <end position="73"/>
    </location>
</feature>
<dbReference type="Proteomes" id="UP000887569">
    <property type="component" value="Unplaced"/>
</dbReference>